<dbReference type="AlphaFoldDB" id="A0A4R1NAL0"/>
<name>A0A4R1NAL0_9GAMM</name>
<comment type="similarity">
    <text evidence="1">Belongs to the phage portal family. PBSX subfamily.</text>
</comment>
<evidence type="ECO:0000256" key="2">
    <source>
        <dbReference type="SAM" id="MobiDB-lite"/>
    </source>
</evidence>
<evidence type="ECO:0000313" key="3">
    <source>
        <dbReference type="EMBL" id="TCL03699.1"/>
    </source>
</evidence>
<evidence type="ECO:0000313" key="4">
    <source>
        <dbReference type="Proteomes" id="UP000294555"/>
    </source>
</evidence>
<feature type="region of interest" description="Disordered" evidence="2">
    <location>
        <begin position="1"/>
        <end position="21"/>
    </location>
</feature>
<protein>
    <submittedName>
        <fullName evidence="3">PBSX family phage portal protein</fullName>
    </submittedName>
</protein>
<dbReference type="InterPro" id="IPR030935">
    <property type="entry name" value="PBSX_Proteobac"/>
</dbReference>
<reference evidence="3 4" key="1">
    <citation type="submission" date="2019-02" db="EMBL/GenBank/DDBJ databases">
        <title>Investigation of anaerobic lignin degradation for improved lignocellulosic biofuels.</title>
        <authorList>
            <person name="Deangelis K."/>
        </authorList>
    </citation>
    <scope>NUCLEOTIDE SEQUENCE [LARGE SCALE GENOMIC DNA]</scope>
    <source>
        <strain evidence="3 4">159R</strain>
    </source>
</reference>
<dbReference type="NCBIfam" id="TIGR01540">
    <property type="entry name" value="portal_PBSX"/>
    <property type="match status" value="1"/>
</dbReference>
<comment type="caution">
    <text evidence="3">The sequence shown here is derived from an EMBL/GenBank/DDBJ whole genome shotgun (WGS) entry which is preliminary data.</text>
</comment>
<keyword evidence="4" id="KW-1185">Reference proteome</keyword>
<gene>
    <name evidence="3" type="ORF">EZJ58_1777</name>
</gene>
<dbReference type="InterPro" id="IPR006944">
    <property type="entry name" value="Phage/GTA_portal"/>
</dbReference>
<dbReference type="OrthoDB" id="5449776at2"/>
<sequence length="354" mass="40303">MKKRKARHGVAQSVRRNAAPQKASFPIGKASPAQMFTFGEPVPVLDRREMLDYIESIGNGKWYEPPISFDGLARSLRAAVHHSSPIYVKRNILASTFIPHQLLSQQEFSRFVLDYLVFGNAFLELRKNKLGQPLRLQCSPAKFTRRGVEPDTYWFVQPGKGPHRFEPGSVFHLLEPDVNQELYGLPEYLSALNSAWLNESATLFRRKYYQNGAHAGYILYMTDAAQNSSDIEQMRKAMRDTKGLGNFRNLFMYAPNGKKDGIQILPLSEVATRDDFFNIKRSSRDDLLSAHRVPPQMMGIIPDNVGGFGDVVKASEVFVRNELSSLQLRIEEFNLWGLGKCITFTQYKFEQSDI</sequence>
<dbReference type="Proteomes" id="UP000294555">
    <property type="component" value="Unassembled WGS sequence"/>
</dbReference>
<dbReference type="PIRSF" id="PIRSF018494">
    <property type="entry name" value="PBSX_VPQ"/>
    <property type="match status" value="1"/>
</dbReference>
<dbReference type="RefSeq" id="WP_132922543.1">
    <property type="nucleotide sequence ID" value="NZ_SJOI01000001.1"/>
</dbReference>
<evidence type="ECO:0000256" key="1">
    <source>
        <dbReference type="ARBA" id="ARBA00006799"/>
    </source>
</evidence>
<dbReference type="InterPro" id="IPR006430">
    <property type="entry name" value="Phage_portal_PBSX"/>
</dbReference>
<dbReference type="EMBL" id="SJOI01000001">
    <property type="protein sequence ID" value="TCL03699.1"/>
    <property type="molecule type" value="Genomic_DNA"/>
</dbReference>
<organism evidence="3 4">
    <name type="scientific">Sodalis ligni</name>
    <dbReference type="NCBI Taxonomy" id="2697027"/>
    <lineage>
        <taxon>Bacteria</taxon>
        <taxon>Pseudomonadati</taxon>
        <taxon>Pseudomonadota</taxon>
        <taxon>Gammaproteobacteria</taxon>
        <taxon>Enterobacterales</taxon>
        <taxon>Bruguierivoracaceae</taxon>
        <taxon>Sodalis</taxon>
    </lineage>
</organism>
<accession>A0A4R1NAL0</accession>
<proteinExistence type="inferred from homology"/>
<dbReference type="Pfam" id="PF04860">
    <property type="entry name" value="Phage_portal"/>
    <property type="match status" value="1"/>
</dbReference>